<feature type="binding site" evidence="5">
    <location>
        <position position="4"/>
    </location>
    <ligand>
        <name>Mg(2+)</name>
        <dbReference type="ChEBI" id="CHEBI:18420"/>
    </ligand>
</feature>
<name>A0A271LKJ6_9HYPH</name>
<keyword evidence="5" id="KW-0460">Magnesium</keyword>
<evidence type="ECO:0000256" key="5">
    <source>
        <dbReference type="HAMAP-Rule" id="MF_00265"/>
    </source>
</evidence>
<dbReference type="GO" id="GO:0090729">
    <property type="term" value="F:toxin activity"/>
    <property type="evidence" value="ECO:0007669"/>
    <property type="project" value="UniProtKB-KW"/>
</dbReference>
<keyword evidence="2 5" id="KW-0540">Nuclease</keyword>
<comment type="similarity">
    <text evidence="5">Belongs to the PINc/VapC protein family.</text>
</comment>
<dbReference type="GO" id="GO:0016787">
    <property type="term" value="F:hydrolase activity"/>
    <property type="evidence" value="ECO:0007669"/>
    <property type="project" value="UniProtKB-KW"/>
</dbReference>
<dbReference type="InterPro" id="IPR022907">
    <property type="entry name" value="VapC_family"/>
</dbReference>
<keyword evidence="3 5" id="KW-0479">Metal-binding</keyword>
<protein>
    <recommendedName>
        <fullName evidence="5">Ribonuclease VapC</fullName>
        <shortName evidence="5">RNase VapC</shortName>
        <ecNumber evidence="5">3.1.-.-</ecNumber>
    </recommendedName>
    <alternativeName>
        <fullName evidence="5">Toxin VapC</fullName>
    </alternativeName>
</protein>
<dbReference type="SUPFAM" id="SSF88723">
    <property type="entry name" value="PIN domain-like"/>
    <property type="match status" value="1"/>
</dbReference>
<dbReference type="GO" id="GO:0000287">
    <property type="term" value="F:magnesium ion binding"/>
    <property type="evidence" value="ECO:0007669"/>
    <property type="project" value="UniProtKB-UniRule"/>
</dbReference>
<evidence type="ECO:0000256" key="2">
    <source>
        <dbReference type="ARBA" id="ARBA00022722"/>
    </source>
</evidence>
<evidence type="ECO:0000256" key="1">
    <source>
        <dbReference type="ARBA" id="ARBA00022649"/>
    </source>
</evidence>
<dbReference type="EC" id="3.1.-.-" evidence="5"/>
<feature type="binding site" evidence="5">
    <location>
        <position position="104"/>
    </location>
    <ligand>
        <name>Mg(2+)</name>
        <dbReference type="ChEBI" id="CHEBI:18420"/>
    </ligand>
</feature>
<dbReference type="Proteomes" id="UP000216442">
    <property type="component" value="Unassembled WGS sequence"/>
</dbReference>
<organism evidence="7 8">
    <name type="scientific">Mesorhizobium temperatum</name>
    <dbReference type="NCBI Taxonomy" id="241416"/>
    <lineage>
        <taxon>Bacteria</taxon>
        <taxon>Pseudomonadati</taxon>
        <taxon>Pseudomonadota</taxon>
        <taxon>Alphaproteobacteria</taxon>
        <taxon>Hyphomicrobiales</taxon>
        <taxon>Phyllobacteriaceae</taxon>
        <taxon>Mesorhizobium</taxon>
    </lineage>
</organism>
<dbReference type="CDD" id="cd09871">
    <property type="entry name" value="PIN_MtVapC28-VapC30-like"/>
    <property type="match status" value="1"/>
</dbReference>
<dbReference type="OrthoDB" id="32625at2"/>
<comment type="function">
    <text evidence="5">Toxic component of a toxin-antitoxin (TA) system. An RNase.</text>
</comment>
<dbReference type="AlphaFoldDB" id="A0A271LKJ6"/>
<gene>
    <name evidence="5" type="primary">vapC</name>
    <name evidence="7" type="ORF">CIT26_17945</name>
</gene>
<dbReference type="HAMAP" id="MF_00265">
    <property type="entry name" value="VapC_Nob1"/>
    <property type="match status" value="1"/>
</dbReference>
<proteinExistence type="inferred from homology"/>
<evidence type="ECO:0000313" key="8">
    <source>
        <dbReference type="Proteomes" id="UP000216442"/>
    </source>
</evidence>
<dbReference type="Gene3D" id="3.40.50.1010">
    <property type="entry name" value="5'-nuclease"/>
    <property type="match status" value="1"/>
</dbReference>
<evidence type="ECO:0000259" key="6">
    <source>
        <dbReference type="Pfam" id="PF01850"/>
    </source>
</evidence>
<dbReference type="InterPro" id="IPR002716">
    <property type="entry name" value="PIN_dom"/>
</dbReference>
<feature type="domain" description="PIN" evidence="6">
    <location>
        <begin position="1"/>
        <end position="124"/>
    </location>
</feature>
<sequence length="134" mass="14721">MFIDAAAIIAILSDENEAERCSDAVVTAAERFTSAIAVWEAAVALARPDKFAISLDDSRRLVIAFLEQRDIAVRDLPDPSAAVSLSLDAAMRFRSGPNRLNLADCFHYACARHYAVPMLSTADEFRFTDLETIP</sequence>
<comment type="cofactor">
    <cofactor evidence="5">
        <name>Mg(2+)</name>
        <dbReference type="ChEBI" id="CHEBI:18420"/>
    </cofactor>
</comment>
<accession>A0A271LKJ6</accession>
<evidence type="ECO:0000256" key="4">
    <source>
        <dbReference type="ARBA" id="ARBA00022801"/>
    </source>
</evidence>
<keyword evidence="1 5" id="KW-1277">Toxin-antitoxin system</keyword>
<keyword evidence="4 5" id="KW-0378">Hydrolase</keyword>
<keyword evidence="8" id="KW-1185">Reference proteome</keyword>
<dbReference type="RefSeq" id="WP_095493833.1">
    <property type="nucleotide sequence ID" value="NZ_NPKJ01000053.1"/>
</dbReference>
<comment type="caution">
    <text evidence="7">The sequence shown here is derived from an EMBL/GenBank/DDBJ whole genome shotgun (WGS) entry which is preliminary data.</text>
</comment>
<evidence type="ECO:0000313" key="7">
    <source>
        <dbReference type="EMBL" id="PAQ07885.1"/>
    </source>
</evidence>
<reference evidence="7 8" key="1">
    <citation type="submission" date="2017-08" db="EMBL/GenBank/DDBJ databases">
        <title>Mesorhizobium wenxinae sp. nov., a novel rhizobial species isolated from root nodules of chickpea (Cicer arietinum L.).</title>
        <authorList>
            <person name="Zhang J."/>
        </authorList>
    </citation>
    <scope>NUCLEOTIDE SEQUENCE [LARGE SCALE GENOMIC DNA]</scope>
    <source>
        <strain evidence="7 8">SDW018</strain>
    </source>
</reference>
<keyword evidence="5" id="KW-0800">Toxin</keyword>
<evidence type="ECO:0000256" key="3">
    <source>
        <dbReference type="ARBA" id="ARBA00022723"/>
    </source>
</evidence>
<dbReference type="Pfam" id="PF01850">
    <property type="entry name" value="PIN"/>
    <property type="match status" value="1"/>
</dbReference>
<dbReference type="EMBL" id="NPKJ01000053">
    <property type="protein sequence ID" value="PAQ07885.1"/>
    <property type="molecule type" value="Genomic_DNA"/>
</dbReference>
<dbReference type="InterPro" id="IPR029060">
    <property type="entry name" value="PIN-like_dom_sf"/>
</dbReference>
<dbReference type="GO" id="GO:0004540">
    <property type="term" value="F:RNA nuclease activity"/>
    <property type="evidence" value="ECO:0007669"/>
    <property type="project" value="InterPro"/>
</dbReference>